<dbReference type="InterPro" id="IPR009612">
    <property type="entry name" value="IcmF-rel"/>
</dbReference>
<keyword evidence="6" id="KW-1185">Reference proteome</keyword>
<dbReference type="InterPro" id="IPR010623">
    <property type="entry name" value="IcmF_C"/>
</dbReference>
<protein>
    <submittedName>
        <fullName evidence="5">ImcF domain-containing protein</fullName>
    </submittedName>
</protein>
<feature type="transmembrane region" description="Helical" evidence="1">
    <location>
        <begin position="12"/>
        <end position="30"/>
    </location>
</feature>
<dbReference type="InterPro" id="IPR048677">
    <property type="entry name" value="TssM1_hel"/>
</dbReference>
<keyword evidence="1" id="KW-0812">Transmembrane</keyword>
<dbReference type="Pfam" id="PF06744">
    <property type="entry name" value="IcmF_C"/>
    <property type="match status" value="1"/>
</dbReference>
<dbReference type="RefSeq" id="WP_061167209.1">
    <property type="nucleotide sequence ID" value="NZ_FCOA02000004.1"/>
</dbReference>
<feature type="transmembrane region" description="Helical" evidence="1">
    <location>
        <begin position="373"/>
        <end position="395"/>
    </location>
</feature>
<dbReference type="STRING" id="1777140.AWB79_01971"/>
<feature type="domain" description="IcmF-related" evidence="3">
    <location>
        <begin position="427"/>
        <end position="743"/>
    </location>
</feature>
<keyword evidence="1" id="KW-1133">Transmembrane helix</keyword>
<evidence type="ECO:0000259" key="3">
    <source>
        <dbReference type="Pfam" id="PF06761"/>
    </source>
</evidence>
<evidence type="ECO:0000259" key="4">
    <source>
        <dbReference type="Pfam" id="PF21070"/>
    </source>
</evidence>
<organism evidence="5 6">
    <name type="scientific">Caballeronia hypogeia</name>
    <dbReference type="NCBI Taxonomy" id="1777140"/>
    <lineage>
        <taxon>Bacteria</taxon>
        <taxon>Pseudomonadati</taxon>
        <taxon>Pseudomonadota</taxon>
        <taxon>Betaproteobacteria</taxon>
        <taxon>Burkholderiales</taxon>
        <taxon>Burkholderiaceae</taxon>
        <taxon>Caballeronia</taxon>
    </lineage>
</organism>
<name>A0A158A5C4_9BURK</name>
<reference evidence="5" key="1">
    <citation type="submission" date="2016-01" db="EMBL/GenBank/DDBJ databases">
        <authorList>
            <person name="Peeters C."/>
        </authorList>
    </citation>
    <scope>NUCLEOTIDE SEQUENCE</scope>
    <source>
        <strain evidence="5">LMG 29322</strain>
    </source>
</reference>
<feature type="domain" description="Type VI secretion system IcmF C-terminal" evidence="2">
    <location>
        <begin position="1013"/>
        <end position="1116"/>
    </location>
</feature>
<evidence type="ECO:0000259" key="2">
    <source>
        <dbReference type="Pfam" id="PF06744"/>
    </source>
</evidence>
<feature type="transmembrane region" description="Helical" evidence="1">
    <location>
        <begin position="42"/>
        <end position="71"/>
    </location>
</feature>
<dbReference type="Proteomes" id="UP000054851">
    <property type="component" value="Unassembled WGS sequence"/>
</dbReference>
<dbReference type="PANTHER" id="PTHR36153">
    <property type="entry name" value="INNER MEMBRANE PROTEIN-RELATED"/>
    <property type="match status" value="1"/>
</dbReference>
<proteinExistence type="predicted"/>
<dbReference type="PANTHER" id="PTHR36153:SF1">
    <property type="entry name" value="TYPE VI SECRETION SYSTEM COMPONENT TSSM1"/>
    <property type="match status" value="1"/>
</dbReference>
<dbReference type="Pfam" id="PF06761">
    <property type="entry name" value="IcmF-related"/>
    <property type="match status" value="1"/>
</dbReference>
<feature type="domain" description="Type VI secretion system component TssM1 helical" evidence="4">
    <location>
        <begin position="904"/>
        <end position="1009"/>
    </location>
</feature>
<dbReference type="InterPro" id="IPR053156">
    <property type="entry name" value="T6SS_TssM-like"/>
</dbReference>
<comment type="caution">
    <text evidence="5">The sequence shown here is derived from an EMBL/GenBank/DDBJ whole genome shotgun (WGS) entry which is preliminary data.</text>
</comment>
<dbReference type="EMBL" id="FCOA02000004">
    <property type="protein sequence ID" value="SAK53054.1"/>
    <property type="molecule type" value="Genomic_DNA"/>
</dbReference>
<dbReference type="Pfam" id="PF21070">
    <property type="entry name" value="IcmF_helical"/>
    <property type="match status" value="1"/>
</dbReference>
<evidence type="ECO:0000313" key="6">
    <source>
        <dbReference type="Proteomes" id="UP000054851"/>
    </source>
</evidence>
<accession>A0A158A5C4</accession>
<dbReference type="OrthoDB" id="9758229at2"/>
<evidence type="ECO:0000256" key="1">
    <source>
        <dbReference type="SAM" id="Phobius"/>
    </source>
</evidence>
<evidence type="ECO:0000313" key="5">
    <source>
        <dbReference type="EMBL" id="SAK53054.1"/>
    </source>
</evidence>
<keyword evidence="1" id="KW-0472">Membrane</keyword>
<sequence>MTSIEPVSRPRGYLLGVAALCILLLLLAFLNDESWGLTRRGLVPWVVAAVAMLAAFLFFMYSTVYGVWVQLTRWKFQPFRRSEDVSAKKLPKRDDRLQNLCDELRTSLGWRWRYKLRWIMPYGDDAHVEWVAPGLKQAGVLRIGDSILVHAAPDKIDPQVWREQLRRMRQARPVDVVVAVMRSSTHVDHDDETLPRKLANLASDLHWAAPVVFMHAVVATGGVPKRFEAVGTFMDASLRAHAQSSAEALTHRLGELERITADAGTLICHEPLFISYLAQVAAYMGQQRERIVKTWQTACASKWRRAPLAGVLFAPTFEATGVSLQVQGTVSASGDFIPAIPQQPAALTPLWDEIAARIQPHKGKRTGFHWPNVLPAALITATALWCVAMTVSFIGNQVVLHDARQAVDAALAAKSGTASALRTQLELQRQIDTLEYRQQHGAPWYLRAGLNRDKELLATLWQPYVTVAMRNMRDPIVQRLDTSLTQLAQSRADALPSADQQKRDYDTLKTYLMLTQPEHADAAFLAKHLPEQWPAIAGLRAVEWLDLSEHLCAFYAAHLRAHPEWKISASTDLLTSARNQLINQIGLQNSDDTLYQSVIEQAKGKYADVGLASLLNGADARGLFSTTQTVPGVYTRAAWDGLIDEAINKAAKEGRVSADWVLNDERAARVPGADLEAHQDIEAVKERLRARYFAEYTAAWQAMLNSLQWQNATNLSSAITQLTRLTDAQTSPLIALMKAVQYQAQAGRPSQALADTLVRKAQDLIGKKTGVSNEPVVNPLDKPFGPLLALMGDDVVTGATDANGKSNGKPARNASDFSGVSLAHFLTVATTMRLKLQQIATSADAQAMARQMAQAVFQGKLSELTQARDDAALTAASLGSQWAGLGDALFARPLDVAWQTILQPAAASVNDVWRAAVAAPFASSFDGHYPFADTNADASFVELGRYIKPDTGLISRFVTTQLAGILQQQGSTWAPNELAPQALQFDPAFLTALRQLSTLGAQLYAQGDASYRFQIMPHPTPEVTRSILSIDGTKIEYFNQLEQYTSIVWPGNGQNGRVQLTWESYDAGMRMGFAANGDWALVRLLGTAQIKALDSTSYALTFNQGNGFPLHYDLKAQVGAGPLDLLKLRGFKMPQRVFIVGKAGAIPVLPPLPPELQ</sequence>
<dbReference type="AlphaFoldDB" id="A0A158A5C4"/>
<gene>
    <name evidence="5" type="ORF">AWB79_01971</name>
</gene>